<keyword evidence="3" id="KW-1185">Reference proteome</keyword>
<dbReference type="SUPFAM" id="SSF53649">
    <property type="entry name" value="Alkaline phosphatase-like"/>
    <property type="match status" value="1"/>
</dbReference>
<dbReference type="GO" id="GO:0016788">
    <property type="term" value="F:hydrolase activity, acting on ester bonds"/>
    <property type="evidence" value="ECO:0007669"/>
    <property type="project" value="InterPro"/>
</dbReference>
<dbReference type="GO" id="GO:0009395">
    <property type="term" value="P:phospholipid catabolic process"/>
    <property type="evidence" value="ECO:0007669"/>
    <property type="project" value="TreeGrafter"/>
</dbReference>
<evidence type="ECO:0000313" key="2">
    <source>
        <dbReference type="EMBL" id="RDS79987.1"/>
    </source>
</evidence>
<comment type="caution">
    <text evidence="2">The sequence shown here is derived from an EMBL/GenBank/DDBJ whole genome shotgun (WGS) entry which is preliminary data.</text>
</comment>
<reference evidence="2 3" key="1">
    <citation type="submission" date="2018-07" db="EMBL/GenBank/DDBJ databases">
        <title>Dyella monticola sp. nov. and Dyella psychrodurans sp. nov. isolated from monsoon evergreen broad-leaved forest soil of Dinghu Mountain, China.</title>
        <authorList>
            <person name="Gao Z."/>
            <person name="Qiu L."/>
        </authorList>
    </citation>
    <scope>NUCLEOTIDE SEQUENCE [LARGE SCALE GENOMIC DNA]</scope>
    <source>
        <strain evidence="2 3">4MSK11</strain>
    </source>
</reference>
<gene>
    <name evidence="2" type="ORF">DWU99_20220</name>
</gene>
<dbReference type="AlphaFoldDB" id="A0A370WVE7"/>
<dbReference type="EMBL" id="QRBF01000012">
    <property type="protein sequence ID" value="RDS79987.1"/>
    <property type="molecule type" value="Genomic_DNA"/>
</dbReference>
<sequence>MSADPATASAPVQTRIQHVFVLMLENRSFDHLFALSGISGIVAATSGNTNVYNGAAYPFGMGAPDQMPTDPGHEFTDVLEQLCGAGVHFQAGEAYPPIDNSGFASNYATTQSEGTPPPAVDVGKIMQGIDARTQAPALYQLASEFVLCDGWHSSLPGPTWPNRYFLHGASSAGLDHSPTSAEMDEWSMVDGFSYPKGSIFDALGEGNYRLYQDNTGSLFGHVPQVSSLKGISFFDVDDLSHFEDDLNAGYTARYTFIEPGYGDIVHDTFAGGSSHHPMDGLGGGNQLAARVYNAIRTSTLWESSLLVILYDEHGGFYDSVKPGSAVPPNDGAAATLNTNGFRFDVFGVRVPAIVVSPWVARGQVDHTVYDHSSVLATVERLFGHPPMTDRDRNANDLLSLITTTCRTDCPQEIGS</sequence>
<dbReference type="InterPro" id="IPR007312">
    <property type="entry name" value="Phosphoesterase"/>
</dbReference>
<dbReference type="RefSeq" id="WP_115479915.1">
    <property type="nucleotide sequence ID" value="NZ_QRBF01000012.1"/>
</dbReference>
<organism evidence="2 3">
    <name type="scientific">Dyella psychrodurans</name>
    <dbReference type="NCBI Taxonomy" id="1927960"/>
    <lineage>
        <taxon>Bacteria</taxon>
        <taxon>Pseudomonadati</taxon>
        <taxon>Pseudomonadota</taxon>
        <taxon>Gammaproteobacteria</taxon>
        <taxon>Lysobacterales</taxon>
        <taxon>Rhodanobacteraceae</taxon>
        <taxon>Dyella</taxon>
    </lineage>
</organism>
<protein>
    <submittedName>
        <fullName evidence="2">Phosphoesterase</fullName>
    </submittedName>
</protein>
<name>A0A370WVE7_9GAMM</name>
<accession>A0A370WVE7</accession>
<dbReference type="OrthoDB" id="9770871at2"/>
<dbReference type="InterPro" id="IPR017850">
    <property type="entry name" value="Alkaline_phosphatase_core_sf"/>
</dbReference>
<evidence type="ECO:0000256" key="1">
    <source>
        <dbReference type="ARBA" id="ARBA00022801"/>
    </source>
</evidence>
<dbReference type="Pfam" id="PF04185">
    <property type="entry name" value="Phosphoesterase"/>
    <property type="match status" value="1"/>
</dbReference>
<dbReference type="PANTHER" id="PTHR31956">
    <property type="entry name" value="NON-SPECIFIC PHOSPHOLIPASE C4-RELATED"/>
    <property type="match status" value="1"/>
</dbReference>
<keyword evidence="1" id="KW-0378">Hydrolase</keyword>
<dbReference type="PANTHER" id="PTHR31956:SF2">
    <property type="entry name" value="NON-SPECIFIC PHOSPHOLIPASE C6"/>
    <property type="match status" value="1"/>
</dbReference>
<proteinExistence type="predicted"/>
<dbReference type="Proteomes" id="UP000255334">
    <property type="component" value="Unassembled WGS sequence"/>
</dbReference>
<evidence type="ECO:0000313" key="3">
    <source>
        <dbReference type="Proteomes" id="UP000255334"/>
    </source>
</evidence>
<dbReference type="Gene3D" id="3.40.720.10">
    <property type="entry name" value="Alkaline Phosphatase, subunit A"/>
    <property type="match status" value="2"/>
</dbReference>